<evidence type="ECO:0000313" key="8">
    <source>
        <dbReference type="Proteomes" id="UP001404956"/>
    </source>
</evidence>
<comment type="caution">
    <text evidence="7">The sequence shown here is derived from an EMBL/GenBank/DDBJ whole genome shotgun (WGS) entry which is preliminary data.</text>
</comment>
<gene>
    <name evidence="7" type="primary">fetB</name>
    <name evidence="7" type="ORF">Dalu01_02448</name>
</gene>
<evidence type="ECO:0000256" key="1">
    <source>
        <dbReference type="ARBA" id="ARBA00004141"/>
    </source>
</evidence>
<reference evidence="7 8" key="1">
    <citation type="submission" date="2024-02" db="EMBL/GenBank/DDBJ databases">
        <title>Deinococcus aluminii NBRC 112889.</title>
        <authorList>
            <person name="Ichikawa N."/>
            <person name="Katano-Makiyama Y."/>
            <person name="Hidaka K."/>
        </authorList>
    </citation>
    <scope>NUCLEOTIDE SEQUENCE [LARGE SCALE GENOMIC DNA]</scope>
    <source>
        <strain evidence="7 8">NBRC 112889</strain>
    </source>
</reference>
<feature type="transmembrane region" description="Helical" evidence="6">
    <location>
        <begin position="201"/>
        <end position="219"/>
    </location>
</feature>
<dbReference type="EMBL" id="BAABRV010000005">
    <property type="protein sequence ID" value="GAA5534040.1"/>
    <property type="molecule type" value="Genomic_DNA"/>
</dbReference>
<organism evidence="7 8">
    <name type="scientific">Deinococcus aluminii</name>
    <dbReference type="NCBI Taxonomy" id="1656885"/>
    <lineage>
        <taxon>Bacteria</taxon>
        <taxon>Thermotogati</taxon>
        <taxon>Deinococcota</taxon>
        <taxon>Deinococci</taxon>
        <taxon>Deinococcales</taxon>
        <taxon>Deinococcaceae</taxon>
        <taxon>Deinococcus</taxon>
    </lineage>
</organism>
<accession>A0ABP9XHL8</accession>
<evidence type="ECO:0000256" key="4">
    <source>
        <dbReference type="ARBA" id="ARBA00022989"/>
    </source>
</evidence>
<evidence type="ECO:0000256" key="2">
    <source>
        <dbReference type="ARBA" id="ARBA00005268"/>
    </source>
</evidence>
<evidence type="ECO:0000256" key="5">
    <source>
        <dbReference type="ARBA" id="ARBA00023136"/>
    </source>
</evidence>
<feature type="transmembrane region" description="Helical" evidence="6">
    <location>
        <begin position="134"/>
        <end position="154"/>
    </location>
</feature>
<evidence type="ECO:0000313" key="7">
    <source>
        <dbReference type="EMBL" id="GAA5534040.1"/>
    </source>
</evidence>
<comment type="similarity">
    <text evidence="2">Belongs to the UPF0014 family.</text>
</comment>
<keyword evidence="5 6" id="KW-0472">Membrane</keyword>
<dbReference type="PANTHER" id="PTHR30028:SF0">
    <property type="entry name" value="PROTEIN ALUMINUM SENSITIVE 3"/>
    <property type="match status" value="1"/>
</dbReference>
<protein>
    <submittedName>
        <fullName evidence="7">Iron export permease protein FetB</fullName>
    </submittedName>
</protein>
<keyword evidence="4 6" id="KW-1133">Transmembrane helix</keyword>
<keyword evidence="8" id="KW-1185">Reference proteome</keyword>
<feature type="transmembrane region" description="Helical" evidence="6">
    <location>
        <begin position="15"/>
        <end position="32"/>
    </location>
</feature>
<feature type="transmembrane region" description="Helical" evidence="6">
    <location>
        <begin position="105"/>
        <end position="128"/>
    </location>
</feature>
<feature type="transmembrane region" description="Helical" evidence="6">
    <location>
        <begin position="72"/>
        <end position="93"/>
    </location>
</feature>
<dbReference type="Proteomes" id="UP001404956">
    <property type="component" value="Unassembled WGS sequence"/>
</dbReference>
<name>A0ABP9XHL8_9DEIO</name>
<dbReference type="InterPro" id="IPR005226">
    <property type="entry name" value="UPF0014_fam"/>
</dbReference>
<feature type="transmembrane region" description="Helical" evidence="6">
    <location>
        <begin position="44"/>
        <end position="66"/>
    </location>
</feature>
<keyword evidence="3 6" id="KW-0812">Transmembrane</keyword>
<dbReference type="Pfam" id="PF03649">
    <property type="entry name" value="UPF0014"/>
    <property type="match status" value="1"/>
</dbReference>
<proteinExistence type="inferred from homology"/>
<comment type="subcellular location">
    <subcellularLocation>
        <location evidence="1">Membrane</location>
        <topology evidence="1">Multi-pass membrane protein</topology>
    </subcellularLocation>
</comment>
<feature type="transmembrane region" description="Helical" evidence="6">
    <location>
        <begin position="231"/>
        <end position="257"/>
    </location>
</feature>
<evidence type="ECO:0000256" key="6">
    <source>
        <dbReference type="SAM" id="Phobius"/>
    </source>
</evidence>
<evidence type="ECO:0000256" key="3">
    <source>
        <dbReference type="ARBA" id="ARBA00022692"/>
    </source>
</evidence>
<dbReference type="PANTHER" id="PTHR30028">
    <property type="entry name" value="UPF0014 INNER MEMBRANE PROTEIN YBBM-RELATED"/>
    <property type="match status" value="1"/>
</dbReference>
<sequence length="286" mass="30504">MAAAARRDGVSAPLSLWQVALAAALLLVNIVLSWRLRLGLGRDIAVAGARMVAQLLLVGLILGWVFALRHPLPVVGIGLVMTLLAGQASVGRVRRRYARVYLDSFVAVFGSSFVLTGLTLAGILQIHPWFEPQYAIPILGMVLGNTLTGVSLALDRFTSDVLGRRGQIEGRLALGATRWEAAHSEVAAAVRTGMLPTLNSMAVMGIVSLPGMMTGQILAGAPPTTAVRYQIVIMFVLAASSALGSLTVVWLAFRALFDARDRLRAERLRGAPAGPTPLRNFLARPR</sequence>